<evidence type="ECO:0000256" key="2">
    <source>
        <dbReference type="SAM" id="Phobius"/>
    </source>
</evidence>
<keyword evidence="2" id="KW-0472">Membrane</keyword>
<protein>
    <recommendedName>
        <fullName evidence="5">KAP NTPase domain-containing protein</fullName>
    </recommendedName>
</protein>
<keyword evidence="2" id="KW-0812">Transmembrane</keyword>
<reference evidence="3 4" key="1">
    <citation type="submission" date="2016-11" db="EMBL/GenBank/DDBJ databases">
        <title>Complete genome sequence of Streptomyces niveus SCSIO 3406.</title>
        <authorList>
            <person name="Zhu Q."/>
            <person name="Cheng W."/>
            <person name="Song Y."/>
            <person name="Li Q."/>
            <person name="Ju J."/>
        </authorList>
    </citation>
    <scope>NUCLEOTIDE SEQUENCE [LARGE SCALE GENOMIC DNA]</scope>
    <source>
        <strain evidence="3 4">SCSIO 3406</strain>
    </source>
</reference>
<dbReference type="KEGG" id="snw:BBN63_23655"/>
<organism evidence="3 4">
    <name type="scientific">Streptomyces niveus</name>
    <name type="common">Streptomyces spheroides</name>
    <dbReference type="NCBI Taxonomy" id="193462"/>
    <lineage>
        <taxon>Bacteria</taxon>
        <taxon>Bacillati</taxon>
        <taxon>Actinomycetota</taxon>
        <taxon>Actinomycetes</taxon>
        <taxon>Kitasatosporales</taxon>
        <taxon>Streptomycetaceae</taxon>
        <taxon>Streptomyces</taxon>
    </lineage>
</organism>
<name>A0A1U9QXR1_STRNV</name>
<dbReference type="OrthoDB" id="5150226at2"/>
<evidence type="ECO:0000313" key="4">
    <source>
        <dbReference type="Proteomes" id="UP000189677"/>
    </source>
</evidence>
<proteinExistence type="predicted"/>
<gene>
    <name evidence="3" type="ORF">BBN63_23655</name>
</gene>
<dbReference type="Proteomes" id="UP000189677">
    <property type="component" value="Chromosome"/>
</dbReference>
<feature type="transmembrane region" description="Helical" evidence="2">
    <location>
        <begin position="90"/>
        <end position="109"/>
    </location>
</feature>
<sequence>MPSGIWHLEPRRIRPWYERAVTASIAHPEIRAYLDLDRPQVTDEHLQRAFDQPRVISEVLRADPSYFDLRRRAARVDSLRQRFIESRERCRATPFLSLVFLVALVYWLADAVVGMPWWAGVTVHIWPIGYCGVKEFRDADNRSNFVEQMQTAVYGVLWAVCAADSEVRLGWWALVKLKKTMDPIMRREMTALLGPDHESLLVARSHDGLIDAGNSRYWISTQVEATLQRKLDQMSGGAIAICGPRGVGKSTLLKKACQGRLGPFRQLHFHTIVQTPANYRPEEFLLSLFQSVCRDYLALYGRRPRTPFLFRSRARAAQSPRRLYYSALRWAQLLAGLGLVVLAIQREVRDLVDAVYQSAHPAAAGWAVGLQEWTLTAWQEHPVVSRLVLLAVGTLLLCWADPRSWLTRRPMRRLVHDCHNYLNLLQHIQSVGTSTSLGASARALTLGFGRTSGSSSRTFTYPELVWEFRSLLSRISAIERQDNWKVFIGIDELDRLGSSEQARAFLAEIKAIFDVPRVYFVLSVSEDIGSAFIRRGLPTRDITDSSLEDVLVIEARTLEESRSLLQIRVPGFTDPFVALVHALSGGLPRDLIRYTRKVTETHRRTRQPGLAALAREVLWEEAAQALAGFRTLLARHDDSAANAQTVHDLHTLVTLIREADSSRANPELEQRILHLAHTVHPPHPEGTDPVGEPAQRWEEFSCYLYFIGTLLEVFARRNFAARKEAYTGTDKAPADLQRLAEARLEMTVSPHSARKILEQFRVHWALRPAALPRIVPHPGPDAEPRRSAVRGRS</sequence>
<dbReference type="InterPro" id="IPR027417">
    <property type="entry name" value="P-loop_NTPase"/>
</dbReference>
<evidence type="ECO:0008006" key="5">
    <source>
        <dbReference type="Google" id="ProtNLM"/>
    </source>
</evidence>
<dbReference type="EMBL" id="CP018047">
    <property type="protein sequence ID" value="AQU68743.1"/>
    <property type="molecule type" value="Genomic_DNA"/>
</dbReference>
<accession>A0A1U9QXR1</accession>
<evidence type="ECO:0000256" key="1">
    <source>
        <dbReference type="SAM" id="MobiDB-lite"/>
    </source>
</evidence>
<dbReference type="SUPFAM" id="SSF52540">
    <property type="entry name" value="P-loop containing nucleoside triphosphate hydrolases"/>
    <property type="match status" value="1"/>
</dbReference>
<dbReference type="AlphaFoldDB" id="A0A1U9QXR1"/>
<keyword evidence="2" id="KW-1133">Transmembrane helix</keyword>
<evidence type="ECO:0000313" key="3">
    <source>
        <dbReference type="EMBL" id="AQU68743.1"/>
    </source>
</evidence>
<dbReference type="RefSeq" id="WP_078077363.1">
    <property type="nucleotide sequence ID" value="NZ_CP018047.1"/>
</dbReference>
<feature type="region of interest" description="Disordered" evidence="1">
    <location>
        <begin position="773"/>
        <end position="793"/>
    </location>
</feature>
<keyword evidence="4" id="KW-1185">Reference proteome</keyword>